<dbReference type="RefSeq" id="WP_086330742.1">
    <property type="nucleotide sequence ID" value="NZ_NGLE02000001.1"/>
</dbReference>
<dbReference type="Proteomes" id="UP000195139">
    <property type="component" value="Unassembled WGS sequence"/>
</dbReference>
<feature type="chain" id="PRO_5012014949" evidence="2">
    <location>
        <begin position="26"/>
        <end position="334"/>
    </location>
</feature>
<evidence type="ECO:0000313" key="5">
    <source>
        <dbReference type="EMBL" id="MEI5994365.1"/>
    </source>
</evidence>
<protein>
    <submittedName>
        <fullName evidence="6">Uncharacterized protein</fullName>
    </submittedName>
</protein>
<reference evidence="6" key="1">
    <citation type="submission" date="2017-05" db="EMBL/GenBank/DDBJ databases">
        <title>The Genome Sequence of Enterococcus sp. 4G2_DIV0659.</title>
        <authorList>
            <consortium name="The Broad Institute Genomics Platform"/>
            <consortium name="The Broad Institute Genomic Center for Infectious Diseases"/>
            <person name="Earl A."/>
            <person name="Manson A."/>
            <person name="Schwartman J."/>
            <person name="Gilmore M."/>
            <person name="Abouelleil A."/>
            <person name="Cao P."/>
            <person name="Chapman S."/>
            <person name="Cusick C."/>
            <person name="Shea T."/>
            <person name="Young S."/>
            <person name="Neafsey D."/>
            <person name="Nusbaum C."/>
            <person name="Birren B."/>
        </authorList>
    </citation>
    <scope>NUCLEOTIDE SEQUENCE [LARGE SCALE GENOMIC DNA]</scope>
    <source>
        <strain evidence="6">4G2_DIV0659</strain>
    </source>
</reference>
<feature type="domain" description="WxL Interacting Protein host binding" evidence="4">
    <location>
        <begin position="163"/>
        <end position="297"/>
    </location>
</feature>
<feature type="domain" description="WxL Interacting Protein peptidoglycan binding" evidence="3">
    <location>
        <begin position="33"/>
        <end position="152"/>
    </location>
</feature>
<accession>A0A242CF17</accession>
<gene>
    <name evidence="6" type="ORF">A5880_001833</name>
    <name evidence="5" type="ORF">A5880_001923</name>
</gene>
<evidence type="ECO:0000256" key="1">
    <source>
        <dbReference type="SAM" id="Phobius"/>
    </source>
</evidence>
<dbReference type="STRING" id="1834181.A5880_001833"/>
<evidence type="ECO:0000313" key="6">
    <source>
        <dbReference type="EMBL" id="OTO08833.1"/>
    </source>
</evidence>
<dbReference type="EMBL" id="NGLE02000001">
    <property type="protein sequence ID" value="MEI5994365.1"/>
    <property type="molecule type" value="Genomic_DNA"/>
</dbReference>
<dbReference type="InterPro" id="IPR010317">
    <property type="entry name" value="WxLIP_PGBD"/>
</dbReference>
<reference evidence="5 7" key="2">
    <citation type="submission" date="2018-07" db="EMBL/GenBank/DDBJ databases">
        <title>The Genome Sequence of Enterococcus sp. DIV0659b.</title>
        <authorList>
            <consortium name="The Broad Institute Genomics Platform"/>
            <consortium name="The Broad Institute Genomic Center for Infectious Diseases"/>
            <person name="Earl A."/>
            <person name="Manson A."/>
            <person name="Schwartman J."/>
            <person name="Gilmore M."/>
            <person name="Abouelleil A."/>
            <person name="Cao P."/>
            <person name="Chapman S."/>
            <person name="Cusick C."/>
            <person name="Shea T."/>
            <person name="Young S."/>
            <person name="Neafsey D."/>
            <person name="Nusbaum C."/>
            <person name="Birren B."/>
        </authorList>
    </citation>
    <scope>NUCLEOTIDE SEQUENCE [LARGE SCALE GENOMIC DNA]</scope>
    <source>
        <strain evidence="5 7">4G2_DIV0659</strain>
    </source>
</reference>
<keyword evidence="1" id="KW-0472">Membrane</keyword>
<keyword evidence="1" id="KW-0812">Transmembrane</keyword>
<keyword evidence="7" id="KW-1185">Reference proteome</keyword>
<evidence type="ECO:0000259" key="3">
    <source>
        <dbReference type="Pfam" id="PF06030"/>
    </source>
</evidence>
<feature type="signal peptide" evidence="2">
    <location>
        <begin position="1"/>
        <end position="25"/>
    </location>
</feature>
<keyword evidence="2" id="KW-0732">Signal</keyword>
<comment type="caution">
    <text evidence="6">The sequence shown here is derived from an EMBL/GenBank/DDBJ whole genome shotgun (WGS) entry which is preliminary data.</text>
</comment>
<dbReference type="Pfam" id="PF06030">
    <property type="entry name" value="WxLIP_PGBD"/>
    <property type="match status" value="1"/>
</dbReference>
<dbReference type="AlphaFoldDB" id="A0A242CF17"/>
<evidence type="ECO:0000259" key="4">
    <source>
        <dbReference type="Pfam" id="PF11797"/>
    </source>
</evidence>
<dbReference type="EMBL" id="NGLE01000002">
    <property type="protein sequence ID" value="OTO08833.1"/>
    <property type="molecule type" value="Genomic_DNA"/>
</dbReference>
<sequence>MKKSILVIYGLLVVAFLGIANDAYANTPAILDYTATILHTENQLDEKKSYFDLLVTPGEKQQVSIKLSNTSDKMIKLKVHPNTAKTTSNGTVDYSGMELENTPNLFASFEEITSEEQVVEISGNSEKIVTFHIKVPENPFEGVILGGFYIQEVEGEESISSKEGIHIKNQFSMIIGCQIRVSKDSVEKNFSLEKVYLDNYGGYFTVVADIHNNAPQLISFYSLSGEIQNDQEKIVHKFQKDTFSMAPNSIFSLPERIDASELKPGEYVMKIKIHSRGKEQWQLQKKFTIQEDNKNKILKQSIENEQSQINWLLLLLVAILSFACLLFFIISKKY</sequence>
<evidence type="ECO:0000313" key="7">
    <source>
        <dbReference type="Proteomes" id="UP000195139"/>
    </source>
</evidence>
<dbReference type="Pfam" id="PF11797">
    <property type="entry name" value="WxLIP_HBD"/>
    <property type="match status" value="1"/>
</dbReference>
<dbReference type="OrthoDB" id="2367549at2"/>
<proteinExistence type="predicted"/>
<evidence type="ECO:0000256" key="2">
    <source>
        <dbReference type="SAM" id="SignalP"/>
    </source>
</evidence>
<keyword evidence="1" id="KW-1133">Transmembrane helix</keyword>
<name>A0A242CF17_9ENTE</name>
<organism evidence="6">
    <name type="scientific">Candidatus Enterococcus mansonii</name>
    <dbReference type="NCBI Taxonomy" id="1834181"/>
    <lineage>
        <taxon>Bacteria</taxon>
        <taxon>Bacillati</taxon>
        <taxon>Bacillota</taxon>
        <taxon>Bacilli</taxon>
        <taxon>Lactobacillales</taxon>
        <taxon>Enterococcaceae</taxon>
        <taxon>Enterococcus</taxon>
    </lineage>
</organism>
<dbReference type="InterPro" id="IPR021759">
    <property type="entry name" value="WxLIP_HBD"/>
</dbReference>
<feature type="transmembrane region" description="Helical" evidence="1">
    <location>
        <begin position="309"/>
        <end position="330"/>
    </location>
</feature>